<evidence type="ECO:0000313" key="2">
    <source>
        <dbReference type="Proteomes" id="UP001056035"/>
    </source>
</evidence>
<dbReference type="EMBL" id="CP098502">
    <property type="protein sequence ID" value="UTI64460.1"/>
    <property type="molecule type" value="Genomic_DNA"/>
</dbReference>
<evidence type="ECO:0008006" key="3">
    <source>
        <dbReference type="Google" id="ProtNLM"/>
    </source>
</evidence>
<dbReference type="Proteomes" id="UP001056035">
    <property type="component" value="Chromosome"/>
</dbReference>
<dbReference type="InterPro" id="IPR000014">
    <property type="entry name" value="PAS"/>
</dbReference>
<protein>
    <recommendedName>
        <fullName evidence="3">PAS domain-containing protein</fullName>
    </recommendedName>
</protein>
<evidence type="ECO:0000313" key="1">
    <source>
        <dbReference type="EMBL" id="UTI64460.1"/>
    </source>
</evidence>
<organism evidence="1 2">
    <name type="scientific">Paraconexibacter antarcticus</name>
    <dbReference type="NCBI Taxonomy" id="2949664"/>
    <lineage>
        <taxon>Bacteria</taxon>
        <taxon>Bacillati</taxon>
        <taxon>Actinomycetota</taxon>
        <taxon>Thermoleophilia</taxon>
        <taxon>Solirubrobacterales</taxon>
        <taxon>Paraconexibacteraceae</taxon>
        <taxon>Paraconexibacter</taxon>
    </lineage>
</organism>
<dbReference type="CDD" id="cd00130">
    <property type="entry name" value="PAS"/>
    <property type="match status" value="1"/>
</dbReference>
<reference evidence="1 2" key="1">
    <citation type="submission" date="2022-06" db="EMBL/GenBank/DDBJ databases">
        <title>Paraconexibacter antarcticus.</title>
        <authorList>
            <person name="Kim C.S."/>
        </authorList>
    </citation>
    <scope>NUCLEOTIDE SEQUENCE [LARGE SCALE GENOMIC DNA]</scope>
    <source>
        <strain evidence="1 2">02-257</strain>
    </source>
</reference>
<keyword evidence="2" id="KW-1185">Reference proteome</keyword>
<gene>
    <name evidence="1" type="ORF">NBH00_24370</name>
</gene>
<dbReference type="Gene3D" id="3.30.450.20">
    <property type="entry name" value="PAS domain"/>
    <property type="match status" value="1"/>
</dbReference>
<accession>A0ABY5DR01</accession>
<dbReference type="SUPFAM" id="SSF55785">
    <property type="entry name" value="PYP-like sensor domain (PAS domain)"/>
    <property type="match status" value="1"/>
</dbReference>
<sequence>MSPRPVLRVVPTPHEAAPEVRFCGYCGHRPAPEEDHRICTSCDLGMVLSAAATVAPRHDQPSLIVDQALGICAVSRAAEALLGVDEPDIVGRSLAELLVPAQAEGVSLDTLVGGVLAAAGAAGGVERAVVRPAGEWGIRYVVRMGACGPPRAVVLVLDDDEV</sequence>
<dbReference type="RefSeq" id="WP_254571161.1">
    <property type="nucleotide sequence ID" value="NZ_CP098502.1"/>
</dbReference>
<proteinExistence type="predicted"/>
<name>A0ABY5DR01_9ACTN</name>
<dbReference type="InterPro" id="IPR035965">
    <property type="entry name" value="PAS-like_dom_sf"/>
</dbReference>